<dbReference type="Gene3D" id="3.30.70.100">
    <property type="match status" value="1"/>
</dbReference>
<organism evidence="2">
    <name type="scientific">mine drainage metagenome</name>
    <dbReference type="NCBI Taxonomy" id="410659"/>
    <lineage>
        <taxon>unclassified sequences</taxon>
        <taxon>metagenomes</taxon>
        <taxon>ecological metagenomes</taxon>
    </lineage>
</organism>
<dbReference type="InterPro" id="IPR006121">
    <property type="entry name" value="HMA_dom"/>
</dbReference>
<dbReference type="InterPro" id="IPR036163">
    <property type="entry name" value="HMA_dom_sf"/>
</dbReference>
<proteinExistence type="predicted"/>
<name>T1C1A6_9ZZZZ</name>
<comment type="caution">
    <text evidence="2">The sequence shown here is derived from an EMBL/GenBank/DDBJ whole genome shotgun (WGS) entry which is preliminary data.</text>
</comment>
<dbReference type="EMBL" id="AUZY01005140">
    <property type="protein sequence ID" value="EQD59935.1"/>
    <property type="molecule type" value="Genomic_DNA"/>
</dbReference>
<dbReference type="PRINTS" id="PR00946">
    <property type="entry name" value="HGSCAVENGER"/>
</dbReference>
<gene>
    <name evidence="2" type="ORF">B1B_07979</name>
</gene>
<dbReference type="CDD" id="cd00371">
    <property type="entry name" value="HMA"/>
    <property type="match status" value="1"/>
</dbReference>
<feature type="domain" description="HMA" evidence="1">
    <location>
        <begin position="22"/>
        <end position="88"/>
    </location>
</feature>
<dbReference type="GO" id="GO:0046872">
    <property type="term" value="F:metal ion binding"/>
    <property type="evidence" value="ECO:0007669"/>
    <property type="project" value="InterPro"/>
</dbReference>
<sequence length="106" mass="11703">LFGVMVVMAVASPTWAKEPPVEKVRLSIPSMHCELCPVTIRKALERLPGVLRVRASLASRTATVWIQEGKIRIRDLKRATEGAGYPATLLSVRFLPHTEGNVLQSQ</sequence>
<reference evidence="2" key="2">
    <citation type="journal article" date="2014" name="ISME J.">
        <title>Microbial stratification in low pH oxic and suboxic macroscopic growths along an acid mine drainage.</title>
        <authorList>
            <person name="Mendez-Garcia C."/>
            <person name="Mesa V."/>
            <person name="Sprenger R.R."/>
            <person name="Richter M."/>
            <person name="Diez M.S."/>
            <person name="Solano J."/>
            <person name="Bargiela R."/>
            <person name="Golyshina O.V."/>
            <person name="Manteca A."/>
            <person name="Ramos J.L."/>
            <person name="Gallego J.R."/>
            <person name="Llorente I."/>
            <person name="Martins Dos Santos V.A."/>
            <person name="Jensen O.N."/>
            <person name="Pelaez A.I."/>
            <person name="Sanchez J."/>
            <person name="Ferrer M."/>
        </authorList>
    </citation>
    <scope>NUCLEOTIDE SEQUENCE</scope>
</reference>
<dbReference type="InterPro" id="IPR001802">
    <property type="entry name" value="MerP/CopZ"/>
</dbReference>
<accession>T1C1A6</accession>
<evidence type="ECO:0000313" key="2">
    <source>
        <dbReference type="EMBL" id="EQD59935.1"/>
    </source>
</evidence>
<feature type="non-terminal residue" evidence="2">
    <location>
        <position position="1"/>
    </location>
</feature>
<dbReference type="Pfam" id="PF00403">
    <property type="entry name" value="HMA"/>
    <property type="match status" value="1"/>
</dbReference>
<evidence type="ECO:0000259" key="1">
    <source>
        <dbReference type="PROSITE" id="PS50846"/>
    </source>
</evidence>
<reference evidence="2" key="1">
    <citation type="submission" date="2013-08" db="EMBL/GenBank/DDBJ databases">
        <authorList>
            <person name="Mendez C."/>
            <person name="Richter M."/>
            <person name="Ferrer M."/>
            <person name="Sanchez J."/>
        </authorList>
    </citation>
    <scope>NUCLEOTIDE SEQUENCE</scope>
</reference>
<dbReference type="AlphaFoldDB" id="T1C1A6"/>
<dbReference type="SUPFAM" id="SSF55008">
    <property type="entry name" value="HMA, heavy metal-associated domain"/>
    <property type="match status" value="1"/>
</dbReference>
<dbReference type="PROSITE" id="PS50846">
    <property type="entry name" value="HMA_2"/>
    <property type="match status" value="1"/>
</dbReference>
<protein>
    <submittedName>
        <fullName evidence="2">Mercuric transport protein periplasmic component</fullName>
    </submittedName>
</protein>